<feature type="compositionally biased region" description="Low complexity" evidence="1">
    <location>
        <begin position="52"/>
        <end position="62"/>
    </location>
</feature>
<sequence>MGRVLLIVLATWVGLGVLAAIFVAAVGKSGLREDQALGHLATGCCDVGQGAGSAPAARAGHAPENPTSASLVPGDHW</sequence>
<evidence type="ECO:0000256" key="1">
    <source>
        <dbReference type="SAM" id="MobiDB-lite"/>
    </source>
</evidence>
<dbReference type="EMBL" id="VFQE01000002">
    <property type="protein sequence ID" value="TQN37912.1"/>
    <property type="molecule type" value="Genomic_DNA"/>
</dbReference>
<keyword evidence="3" id="KW-1185">Reference proteome</keyword>
<proteinExistence type="predicted"/>
<feature type="region of interest" description="Disordered" evidence="1">
    <location>
        <begin position="51"/>
        <end position="77"/>
    </location>
</feature>
<accession>A0A543P1E1</accession>
<comment type="caution">
    <text evidence="2">The sequence shown here is derived from an EMBL/GenBank/DDBJ whole genome shotgun (WGS) entry which is preliminary data.</text>
</comment>
<dbReference type="Proteomes" id="UP000319865">
    <property type="component" value="Unassembled WGS sequence"/>
</dbReference>
<reference evidence="2 3" key="1">
    <citation type="submission" date="2019-06" db="EMBL/GenBank/DDBJ databases">
        <title>Sequencing the genomes of 1000 actinobacteria strains.</title>
        <authorList>
            <person name="Klenk H.-P."/>
        </authorList>
    </citation>
    <scope>NUCLEOTIDE SEQUENCE [LARGE SCALE GENOMIC DNA]</scope>
    <source>
        <strain evidence="2 3">DSM 46837</strain>
    </source>
</reference>
<organism evidence="2 3">
    <name type="scientific">Blastococcus colisei</name>
    <dbReference type="NCBI Taxonomy" id="1564162"/>
    <lineage>
        <taxon>Bacteria</taxon>
        <taxon>Bacillati</taxon>
        <taxon>Actinomycetota</taxon>
        <taxon>Actinomycetes</taxon>
        <taxon>Geodermatophilales</taxon>
        <taxon>Geodermatophilaceae</taxon>
        <taxon>Blastococcus</taxon>
    </lineage>
</organism>
<gene>
    <name evidence="2" type="ORF">FHU33_4585</name>
</gene>
<evidence type="ECO:0000313" key="3">
    <source>
        <dbReference type="Proteomes" id="UP000319865"/>
    </source>
</evidence>
<protein>
    <submittedName>
        <fullName evidence="2">Uncharacterized protein</fullName>
    </submittedName>
</protein>
<name>A0A543P1E1_9ACTN</name>
<evidence type="ECO:0000313" key="2">
    <source>
        <dbReference type="EMBL" id="TQN37912.1"/>
    </source>
</evidence>
<dbReference type="AlphaFoldDB" id="A0A543P1E1"/>